<name>A0A1M4TE95_9BACL</name>
<evidence type="ECO:0000256" key="1">
    <source>
        <dbReference type="SAM" id="Phobius"/>
    </source>
</evidence>
<keyword evidence="1" id="KW-0472">Membrane</keyword>
<proteinExistence type="predicted"/>
<feature type="transmembrane region" description="Helical" evidence="1">
    <location>
        <begin position="22"/>
        <end position="43"/>
    </location>
</feature>
<evidence type="ECO:0000313" key="3">
    <source>
        <dbReference type="Proteomes" id="UP000184476"/>
    </source>
</evidence>
<keyword evidence="1" id="KW-1133">Transmembrane helix</keyword>
<reference evidence="2 3" key="1">
    <citation type="submission" date="2016-11" db="EMBL/GenBank/DDBJ databases">
        <authorList>
            <person name="Jaros S."/>
            <person name="Januszkiewicz K."/>
            <person name="Wedrychowicz H."/>
        </authorList>
    </citation>
    <scope>NUCLEOTIDE SEQUENCE [LARGE SCALE GENOMIC DNA]</scope>
    <source>
        <strain evidence="2 3">DSM 44666</strain>
    </source>
</reference>
<keyword evidence="3" id="KW-1185">Reference proteome</keyword>
<protein>
    <submittedName>
        <fullName evidence="2">Uncharacterized protein</fullName>
    </submittedName>
</protein>
<organism evidence="2 3">
    <name type="scientific">Seinonella peptonophila</name>
    <dbReference type="NCBI Taxonomy" id="112248"/>
    <lineage>
        <taxon>Bacteria</taxon>
        <taxon>Bacillati</taxon>
        <taxon>Bacillota</taxon>
        <taxon>Bacilli</taxon>
        <taxon>Bacillales</taxon>
        <taxon>Thermoactinomycetaceae</taxon>
        <taxon>Seinonella</taxon>
    </lineage>
</organism>
<accession>A0A1M4TE95</accession>
<sequence>MVAPQMLHLGAEPPMMVRVRSIAGVVGRVRVFCAMLLKILLLIGKSVNSSALMVSL</sequence>
<keyword evidence="1" id="KW-0812">Transmembrane</keyword>
<gene>
    <name evidence="2" type="ORF">SAMN05444392_101424</name>
</gene>
<dbReference type="Proteomes" id="UP000184476">
    <property type="component" value="Unassembled WGS sequence"/>
</dbReference>
<evidence type="ECO:0000313" key="2">
    <source>
        <dbReference type="EMBL" id="SHE42597.1"/>
    </source>
</evidence>
<dbReference type="EMBL" id="FQVL01000001">
    <property type="protein sequence ID" value="SHE42597.1"/>
    <property type="molecule type" value="Genomic_DNA"/>
</dbReference>
<dbReference type="AlphaFoldDB" id="A0A1M4TE95"/>